<feature type="compositionally biased region" description="Basic and acidic residues" evidence="1">
    <location>
        <begin position="1"/>
        <end position="37"/>
    </location>
</feature>
<proteinExistence type="predicted"/>
<dbReference type="Proteomes" id="UP000246630">
    <property type="component" value="Segment"/>
</dbReference>
<feature type="region of interest" description="Disordered" evidence="1">
    <location>
        <begin position="1"/>
        <end position="53"/>
    </location>
</feature>
<keyword evidence="3" id="KW-1185">Reference proteome</keyword>
<sequence length="53" mass="6226">MGTRTEDDPRRPERMNSELRAHLDRARARREEREAAARRTRLHSFGLAGGRRP</sequence>
<evidence type="ECO:0000313" key="3">
    <source>
        <dbReference type="Proteomes" id="UP000246630"/>
    </source>
</evidence>
<dbReference type="RefSeq" id="YP_009801557.1">
    <property type="nucleotide sequence ID" value="NC_047973.1"/>
</dbReference>
<dbReference type="KEGG" id="vg:54992076"/>
<organism evidence="2 3">
    <name type="scientific">Microbacterium phage Hyperion</name>
    <dbReference type="NCBI Taxonomy" id="2182354"/>
    <lineage>
        <taxon>Viruses</taxon>
        <taxon>Duplodnaviria</taxon>
        <taxon>Heunggongvirae</taxon>
        <taxon>Uroviricota</taxon>
        <taxon>Caudoviricetes</taxon>
        <taxon>Squashvirus</taxon>
        <taxon>Squashvirus hyperion</taxon>
    </lineage>
</organism>
<reference evidence="2 3" key="1">
    <citation type="submission" date="2018-03" db="EMBL/GenBank/DDBJ databases">
        <authorList>
            <person name="Stanton A.-C.J."/>
            <person name="Garlena R.A."/>
            <person name="Russell D.A."/>
            <person name="Pope W.H."/>
            <person name="Jacobs-Sera D."/>
            <person name="Hatfull G.F."/>
        </authorList>
    </citation>
    <scope>NUCLEOTIDE SEQUENCE [LARGE SCALE GENOMIC DNA]</scope>
</reference>
<name>A0A2U8UJ27_9CAUD</name>
<accession>A0A2U8UJ27</accession>
<evidence type="ECO:0000256" key="1">
    <source>
        <dbReference type="SAM" id="MobiDB-lite"/>
    </source>
</evidence>
<evidence type="ECO:0000313" key="2">
    <source>
        <dbReference type="EMBL" id="AWN03620.1"/>
    </source>
</evidence>
<dbReference type="EMBL" id="MH153803">
    <property type="protein sequence ID" value="AWN03620.1"/>
    <property type="molecule type" value="Genomic_DNA"/>
</dbReference>
<gene>
    <name evidence="2" type="primary">15</name>
    <name evidence="2" type="ORF">PBI_HYPERION_15</name>
</gene>
<dbReference type="GeneID" id="54992076"/>
<protein>
    <submittedName>
        <fullName evidence="2">Uncharacterized protein</fullName>
    </submittedName>
</protein>